<dbReference type="EMBL" id="CP021392">
    <property type="protein sequence ID" value="AUD80760.1"/>
    <property type="molecule type" value="Genomic_DNA"/>
</dbReference>
<organism evidence="3 6">
    <name type="scientific">Bifidobacterium breve</name>
    <dbReference type="NCBI Taxonomy" id="1685"/>
    <lineage>
        <taxon>Bacteria</taxon>
        <taxon>Bacillati</taxon>
        <taxon>Actinomycetota</taxon>
        <taxon>Actinomycetes</taxon>
        <taxon>Bifidobacteriales</taxon>
        <taxon>Bifidobacteriaceae</taxon>
        <taxon>Bifidobacterium</taxon>
    </lineage>
</organism>
<gene>
    <name evidence="3" type="ORF">DC496_03890</name>
    <name evidence="2" type="ORF">DRBB29_0816</name>
    <name evidence="1" type="ORF">NRBB51_0659</name>
</gene>
<evidence type="ECO:0000313" key="5">
    <source>
        <dbReference type="Proteomes" id="UP000232609"/>
    </source>
</evidence>
<proteinExistence type="predicted"/>
<dbReference type="Proteomes" id="UP000232609">
    <property type="component" value="Chromosome"/>
</dbReference>
<dbReference type="Proteomes" id="UP001169990">
    <property type="component" value="Unassembled WGS sequence"/>
</dbReference>
<accession>A0A0L0LV75</accession>
<dbReference type="AlphaFoldDB" id="A0A0L0LV75"/>
<protein>
    <submittedName>
        <fullName evidence="3">Uncharacterized protein</fullName>
    </submittedName>
</protein>
<dbReference type="RefSeq" id="WP_016463102.1">
    <property type="nucleotide sequence ID" value="NZ_BCXL01000075.1"/>
</dbReference>
<evidence type="ECO:0000313" key="2">
    <source>
        <dbReference type="EMBL" id="AUE18374.1"/>
    </source>
</evidence>
<name>A0A0L0LV75_BIFBR</name>
<reference evidence="2 4" key="1">
    <citation type="submission" date="2017-09" db="EMBL/GenBank/DDBJ databases">
        <title>Comparative genomics and methylome analysis of the gut commensal Bifidobacterium breve.</title>
        <authorList>
            <person name="Bottacini F."/>
            <person name="Morrissey R."/>
            <person name="Roberts R.J."/>
            <person name="James K."/>
            <person name="van Breen J."/>
            <person name="Egan M."/>
            <person name="Lambert J."/>
            <person name="van Limpt K."/>
            <person name="Stanton C."/>
            <person name="Knol J."/>
            <person name="O' Connell Motherway M."/>
            <person name="van Sinderen D."/>
        </authorList>
    </citation>
    <scope>NUCLEOTIDE SEQUENCE [LARGE SCALE GENOMIC DNA]</scope>
    <source>
        <strain evidence="2 4">DRBB29</strain>
        <strain evidence="1 5">NRBB51</strain>
    </source>
</reference>
<evidence type="ECO:0000313" key="6">
    <source>
        <dbReference type="Proteomes" id="UP001169990"/>
    </source>
</evidence>
<dbReference type="Proteomes" id="UP000232496">
    <property type="component" value="Chromosome"/>
</dbReference>
<dbReference type="EMBL" id="QELD01000005">
    <property type="protein sequence ID" value="MDN4187521.1"/>
    <property type="molecule type" value="Genomic_DNA"/>
</dbReference>
<reference evidence="3" key="3">
    <citation type="journal article" date="2022" name="3 Biotech.">
        <title>Isomaltooligosaccharides utilization and genomic characterization of human infant anti-inflammatory Bifidobacterium longum and Bifidobacterium breve strains.</title>
        <authorList>
            <person name="Sharma S."/>
            <person name="Singh S."/>
            <person name="Chaudhary V."/>
            <person name="Mantri S."/>
            <person name="Chander A."/>
            <person name="Maurya R."/>
            <person name="Rajarammohan S."/>
            <person name="Singh R.P."/>
            <person name="Rishi P."/>
            <person name="Bishnoi M."/>
            <person name="Bhadada S.K."/>
            <person name="Kondepudi K.K."/>
        </authorList>
    </citation>
    <scope>NUCLEOTIDE SEQUENCE</scope>
    <source>
        <strain evidence="3">Bif11</strain>
    </source>
</reference>
<evidence type="ECO:0000313" key="4">
    <source>
        <dbReference type="Proteomes" id="UP000232496"/>
    </source>
</evidence>
<dbReference type="EMBL" id="CP023198">
    <property type="protein sequence ID" value="AUE18374.1"/>
    <property type="molecule type" value="Genomic_DNA"/>
</dbReference>
<reference evidence="3" key="2">
    <citation type="submission" date="2018-05" db="EMBL/GenBank/DDBJ databases">
        <authorList>
            <person name="Kondepudi K.K."/>
            <person name="Singh S."/>
            <person name="Chaudhry V."/>
            <person name="Mantri S."/>
            <person name="Bhadada S."/>
            <person name="Bishnoi M."/>
            <person name="Kaur J."/>
            <person name="Sharma S."/>
            <person name="Bhatia R."/>
        </authorList>
    </citation>
    <scope>NUCLEOTIDE SEQUENCE</scope>
    <source>
        <strain evidence="3">Bif11</strain>
    </source>
</reference>
<evidence type="ECO:0000313" key="3">
    <source>
        <dbReference type="EMBL" id="MDN4187521.1"/>
    </source>
</evidence>
<evidence type="ECO:0000313" key="1">
    <source>
        <dbReference type="EMBL" id="AUD80760.1"/>
    </source>
</evidence>
<sequence>MHHHTGNTGHVRNGNYGLITVTTRTTFADDVRFRTTMVTGTLEANTITGNQLIVDNGTVRCSGDVHVERIAGRGRIITDGSIICGGIELTGDLHSGGDITCNDDLLVKGSLTSRHIRARNILLHGVLQGHRINGSSLEIRPLRSAMFTRFDMLKYEGGSSASHIDVNKIEAHRLTCRTLQAGTAILCDNSMVEHAICSTSIGLDRTSCVMLVNRECRRYHLKTA</sequence>